<feature type="domain" description="HTH cro/C1-type" evidence="1">
    <location>
        <begin position="69"/>
        <end position="131"/>
    </location>
</feature>
<name>A0ABY5UHY7_9HYPH</name>
<dbReference type="SUPFAM" id="SSF47413">
    <property type="entry name" value="lambda repressor-like DNA-binding domains"/>
    <property type="match status" value="1"/>
</dbReference>
<dbReference type="SMART" id="SM00530">
    <property type="entry name" value="HTH_XRE"/>
    <property type="match status" value="1"/>
</dbReference>
<dbReference type="CDD" id="cd00093">
    <property type="entry name" value="HTH_XRE"/>
    <property type="match status" value="1"/>
</dbReference>
<dbReference type="Proteomes" id="UP001058739">
    <property type="component" value="Chromosome 02"/>
</dbReference>
<dbReference type="InterPro" id="IPR010982">
    <property type="entry name" value="Lambda_DNA-bd_dom_sf"/>
</dbReference>
<evidence type="ECO:0000313" key="2">
    <source>
        <dbReference type="EMBL" id="UWL61619.1"/>
    </source>
</evidence>
<keyword evidence="3" id="KW-1185">Reference proteome</keyword>
<dbReference type="PROSITE" id="PS50943">
    <property type="entry name" value="HTH_CROC1"/>
    <property type="match status" value="1"/>
</dbReference>
<reference evidence="2" key="1">
    <citation type="submission" date="2022-06" db="EMBL/GenBank/DDBJ databases">
        <title>Complete Genome Sequence of Deoxynivalenol-bioadsorption Ochrobactrum pseudintermedium ASAG-D25.</title>
        <authorList>
            <person name="Wang N."/>
        </authorList>
    </citation>
    <scope>NUCLEOTIDE SEQUENCE</scope>
    <source>
        <strain evidence="2">ASAG-D25</strain>
    </source>
</reference>
<sequence length="165" mass="18125">MYIEKFAALQAKAKSPSRLAVMVLSPTVPVDSRRDKEYQFAYPRTSGLTGRASDEPHMSADGVTFGQAISKARKALGLSQKELAARVMKEAGGGSISPQYLNDIEHDRRSPSSGHLIRQFSGILNIPEDYLYALAGRLPDDLRPDASTPDKVVEAFANFRKTLKE</sequence>
<evidence type="ECO:0000313" key="3">
    <source>
        <dbReference type="Proteomes" id="UP001058739"/>
    </source>
</evidence>
<proteinExistence type="predicted"/>
<dbReference type="RefSeq" id="WP_259698054.1">
    <property type="nucleotide sequence ID" value="NZ_CP099968.1"/>
</dbReference>
<dbReference type="Pfam" id="PF01381">
    <property type="entry name" value="HTH_3"/>
    <property type="match status" value="1"/>
</dbReference>
<protein>
    <submittedName>
        <fullName evidence="2">Helix-turn-helix domain-containing protein</fullName>
    </submittedName>
</protein>
<evidence type="ECO:0000259" key="1">
    <source>
        <dbReference type="PROSITE" id="PS50943"/>
    </source>
</evidence>
<organism evidence="2 3">
    <name type="scientific">Brucella pseudintermedia</name>
    <dbReference type="NCBI Taxonomy" id="370111"/>
    <lineage>
        <taxon>Bacteria</taxon>
        <taxon>Pseudomonadati</taxon>
        <taxon>Pseudomonadota</taxon>
        <taxon>Alphaproteobacteria</taxon>
        <taxon>Hyphomicrobiales</taxon>
        <taxon>Brucellaceae</taxon>
        <taxon>Brucella/Ochrobactrum group</taxon>
        <taxon>Brucella</taxon>
    </lineage>
</organism>
<dbReference type="InterPro" id="IPR001387">
    <property type="entry name" value="Cro/C1-type_HTH"/>
</dbReference>
<dbReference type="Gene3D" id="1.10.260.40">
    <property type="entry name" value="lambda repressor-like DNA-binding domains"/>
    <property type="match status" value="1"/>
</dbReference>
<accession>A0ABY5UHY7</accession>
<gene>
    <name evidence="2" type="ORF">NIK97_17115</name>
</gene>
<dbReference type="EMBL" id="CP099968">
    <property type="protein sequence ID" value="UWL61619.1"/>
    <property type="molecule type" value="Genomic_DNA"/>
</dbReference>